<dbReference type="GO" id="GO:0005992">
    <property type="term" value="P:trehalose biosynthetic process"/>
    <property type="evidence" value="ECO:0007669"/>
    <property type="project" value="InterPro"/>
</dbReference>
<comment type="similarity">
    <text evidence="1">Belongs to the glycosyltransferase 20 family.</text>
</comment>
<evidence type="ECO:0000313" key="2">
    <source>
        <dbReference type="EMBL" id="SFB98417.1"/>
    </source>
</evidence>
<dbReference type="PANTHER" id="PTHR10788">
    <property type="entry name" value="TREHALOSE-6-PHOSPHATE SYNTHASE"/>
    <property type="match status" value="1"/>
</dbReference>
<dbReference type="EMBL" id="FOLY01000001">
    <property type="protein sequence ID" value="SFB98417.1"/>
    <property type="molecule type" value="Genomic_DNA"/>
</dbReference>
<dbReference type="InterPro" id="IPR001830">
    <property type="entry name" value="Glyco_trans_20"/>
</dbReference>
<proteinExistence type="inferred from homology"/>
<dbReference type="AlphaFoldDB" id="A0A1I1FG79"/>
<reference evidence="3" key="1">
    <citation type="submission" date="2016-10" db="EMBL/GenBank/DDBJ databases">
        <authorList>
            <person name="Varghese N."/>
            <person name="Submissions S."/>
        </authorList>
    </citation>
    <scope>NUCLEOTIDE SEQUENCE [LARGE SCALE GENOMIC DNA]</scope>
    <source>
        <strain evidence="3">DSM 23439</strain>
    </source>
</reference>
<organism evidence="2 3">
    <name type="scientific">Kushneria avicenniae</name>
    <dbReference type="NCBI Taxonomy" id="402385"/>
    <lineage>
        <taxon>Bacteria</taxon>
        <taxon>Pseudomonadati</taxon>
        <taxon>Pseudomonadota</taxon>
        <taxon>Gammaproteobacteria</taxon>
        <taxon>Oceanospirillales</taxon>
        <taxon>Halomonadaceae</taxon>
        <taxon>Kushneria</taxon>
    </lineage>
</organism>
<dbReference type="PANTHER" id="PTHR10788:SF106">
    <property type="entry name" value="BCDNA.GH08860"/>
    <property type="match status" value="1"/>
</dbReference>
<keyword evidence="3" id="KW-1185">Reference proteome</keyword>
<dbReference type="OrthoDB" id="9815690at2"/>
<evidence type="ECO:0000256" key="1">
    <source>
        <dbReference type="ARBA" id="ARBA00008799"/>
    </source>
</evidence>
<dbReference type="Proteomes" id="UP000199046">
    <property type="component" value="Unassembled WGS sequence"/>
</dbReference>
<dbReference type="RefSeq" id="WP_090130738.1">
    <property type="nucleotide sequence ID" value="NZ_FOLY01000001.1"/>
</dbReference>
<dbReference type="Pfam" id="PF00982">
    <property type="entry name" value="Glyco_transf_20"/>
    <property type="match status" value="1"/>
</dbReference>
<dbReference type="STRING" id="402385.SAMN05421848_0119"/>
<accession>A0A1I1FG79</accession>
<evidence type="ECO:0000313" key="3">
    <source>
        <dbReference type="Proteomes" id="UP000199046"/>
    </source>
</evidence>
<dbReference type="Gene3D" id="3.40.50.2000">
    <property type="entry name" value="Glycogen Phosphorylase B"/>
    <property type="match status" value="2"/>
</dbReference>
<dbReference type="GO" id="GO:0003825">
    <property type="term" value="F:alpha,alpha-trehalose-phosphate synthase (UDP-forming) activity"/>
    <property type="evidence" value="ECO:0007669"/>
    <property type="project" value="TreeGrafter"/>
</dbReference>
<protein>
    <submittedName>
        <fullName evidence="2">Trehalose 6-phosphate synthase</fullName>
    </submittedName>
</protein>
<sequence>MKQLIVVSNRVPSPDKDSGSQGGLAVGVMNALSRTRGLWMGWNGQLVDDAEQHAPESYENEGVQFATFPLTEQEHELFYVGYSNEVLWPLFHYRSDMVEYSREKDAGYQYVNERFARQVAGQIPEDGDATIWVHDYQLLSTGHYLRTMNVENPIGFFLHIPVPPWEVFRILPHHERMIEHLCAYDTIGFQTATDLRHFLENVERSGVAIVEGNTVIYDHRRINTGVFPISIDVDTAREMAEKGEQSSRSKRLKDSLQGGPLIIGVDRLDYSKGLYKRFQAFEQLLENTHTRYGNVTYLQIAPLSRTGVERYASLRRELERVAGHVNGRFSTYDWMPLRYLNTGYDRETLMGFMRQSRVGLVTPLRDGMNLVAKEYVAAQDPEDPGVLLLSNMAGAAEELDGAMLCNPFDVEEMADMLDAALSMSLEERKERWQRLHRVISTNDIHRWGESFVTALDQSAAARHADGQ</sequence>
<dbReference type="CDD" id="cd03788">
    <property type="entry name" value="GT20_TPS"/>
    <property type="match status" value="1"/>
</dbReference>
<name>A0A1I1FG79_9GAMM</name>
<gene>
    <name evidence="2" type="ORF">SAMN05421848_0119</name>
</gene>
<dbReference type="SUPFAM" id="SSF53756">
    <property type="entry name" value="UDP-Glycosyltransferase/glycogen phosphorylase"/>
    <property type="match status" value="1"/>
</dbReference>